<feature type="transmembrane region" description="Helical" evidence="1">
    <location>
        <begin position="23"/>
        <end position="44"/>
    </location>
</feature>
<protein>
    <submittedName>
        <fullName evidence="2">13772_t:CDS:1</fullName>
    </submittedName>
</protein>
<proteinExistence type="predicted"/>
<evidence type="ECO:0000256" key="1">
    <source>
        <dbReference type="SAM" id="Phobius"/>
    </source>
</evidence>
<keyword evidence="3" id="KW-1185">Reference proteome</keyword>
<evidence type="ECO:0000313" key="2">
    <source>
        <dbReference type="EMBL" id="CAG8665725.1"/>
    </source>
</evidence>
<dbReference type="AlphaFoldDB" id="A0A9N9EBQ2"/>
<organism evidence="2 3">
    <name type="scientific">Ambispora leptoticha</name>
    <dbReference type="NCBI Taxonomy" id="144679"/>
    <lineage>
        <taxon>Eukaryota</taxon>
        <taxon>Fungi</taxon>
        <taxon>Fungi incertae sedis</taxon>
        <taxon>Mucoromycota</taxon>
        <taxon>Glomeromycotina</taxon>
        <taxon>Glomeromycetes</taxon>
        <taxon>Archaeosporales</taxon>
        <taxon>Ambisporaceae</taxon>
        <taxon>Ambispora</taxon>
    </lineage>
</organism>
<feature type="non-terminal residue" evidence="2">
    <location>
        <position position="1"/>
    </location>
</feature>
<name>A0A9N9EBQ2_9GLOM</name>
<dbReference type="Proteomes" id="UP000789508">
    <property type="component" value="Unassembled WGS sequence"/>
</dbReference>
<keyword evidence="1" id="KW-0812">Transmembrane</keyword>
<evidence type="ECO:0000313" key="3">
    <source>
        <dbReference type="Proteomes" id="UP000789508"/>
    </source>
</evidence>
<dbReference type="EMBL" id="CAJVPS010011583">
    <property type="protein sequence ID" value="CAG8665725.1"/>
    <property type="molecule type" value="Genomic_DNA"/>
</dbReference>
<sequence>LRNAIEYNKSNRLVLRLSLLERLYVFFSMNLAAELAAILNIHLLRMWVEFKVHPVHGVQL</sequence>
<gene>
    <name evidence="2" type="ORF">ALEPTO_LOCUS10449</name>
</gene>
<keyword evidence="1" id="KW-0472">Membrane</keyword>
<accession>A0A9N9EBQ2</accession>
<reference evidence="2" key="1">
    <citation type="submission" date="2021-06" db="EMBL/GenBank/DDBJ databases">
        <authorList>
            <person name="Kallberg Y."/>
            <person name="Tangrot J."/>
            <person name="Rosling A."/>
        </authorList>
    </citation>
    <scope>NUCLEOTIDE SEQUENCE</scope>
    <source>
        <strain evidence="2">FL130A</strain>
    </source>
</reference>
<comment type="caution">
    <text evidence="2">The sequence shown here is derived from an EMBL/GenBank/DDBJ whole genome shotgun (WGS) entry which is preliminary data.</text>
</comment>
<keyword evidence="1" id="KW-1133">Transmembrane helix</keyword>